<sequence length="24" mass="2856">MSTSSCHYKYAITFKRFCHCLTNN</sequence>
<name>A0A2P2Q4V1_RHIMU</name>
<accession>A0A2P2Q4V1</accession>
<evidence type="ECO:0000313" key="1">
    <source>
        <dbReference type="EMBL" id="MBX61997.1"/>
    </source>
</evidence>
<dbReference type="EMBL" id="GGEC01081513">
    <property type="protein sequence ID" value="MBX61997.1"/>
    <property type="molecule type" value="Transcribed_RNA"/>
</dbReference>
<reference evidence="1" key="1">
    <citation type="submission" date="2018-02" db="EMBL/GenBank/DDBJ databases">
        <title>Rhizophora mucronata_Transcriptome.</title>
        <authorList>
            <person name="Meera S.P."/>
            <person name="Sreeshan A."/>
            <person name="Augustine A."/>
        </authorList>
    </citation>
    <scope>NUCLEOTIDE SEQUENCE</scope>
    <source>
        <tissue evidence="1">Leaf</tissue>
    </source>
</reference>
<dbReference type="AlphaFoldDB" id="A0A2P2Q4V1"/>
<protein>
    <submittedName>
        <fullName evidence="1">Uncharacterized protein</fullName>
    </submittedName>
</protein>
<organism evidence="1">
    <name type="scientific">Rhizophora mucronata</name>
    <name type="common">Asiatic mangrove</name>
    <dbReference type="NCBI Taxonomy" id="61149"/>
    <lineage>
        <taxon>Eukaryota</taxon>
        <taxon>Viridiplantae</taxon>
        <taxon>Streptophyta</taxon>
        <taxon>Embryophyta</taxon>
        <taxon>Tracheophyta</taxon>
        <taxon>Spermatophyta</taxon>
        <taxon>Magnoliopsida</taxon>
        <taxon>eudicotyledons</taxon>
        <taxon>Gunneridae</taxon>
        <taxon>Pentapetalae</taxon>
        <taxon>rosids</taxon>
        <taxon>fabids</taxon>
        <taxon>Malpighiales</taxon>
        <taxon>Rhizophoraceae</taxon>
        <taxon>Rhizophora</taxon>
    </lineage>
</organism>
<proteinExistence type="predicted"/>